<evidence type="ECO:0000313" key="3">
    <source>
        <dbReference type="Proteomes" id="UP000315753"/>
    </source>
</evidence>
<organism evidence="2 3">
    <name type="scientific">Ureibacillus terrenus</name>
    <dbReference type="NCBI Taxonomy" id="118246"/>
    <lineage>
        <taxon>Bacteria</taxon>
        <taxon>Bacillati</taxon>
        <taxon>Bacillota</taxon>
        <taxon>Bacilli</taxon>
        <taxon>Bacillales</taxon>
        <taxon>Caryophanaceae</taxon>
        <taxon>Ureibacillus</taxon>
    </lineage>
</organism>
<dbReference type="AlphaFoldDB" id="A0A540V5F0"/>
<comment type="caution">
    <text evidence="2">The sequence shown here is derived from an EMBL/GenBank/DDBJ whole genome shotgun (WGS) entry which is preliminary data.</text>
</comment>
<dbReference type="Pfam" id="PF09823">
    <property type="entry name" value="DUF2357"/>
    <property type="match status" value="1"/>
</dbReference>
<reference evidence="2 3" key="1">
    <citation type="submission" date="2019-06" db="EMBL/GenBank/DDBJ databases">
        <title>Genome sequence of Ureibacillus terrenus.</title>
        <authorList>
            <person name="Maclea K.S."/>
            <person name="Simoes M."/>
        </authorList>
    </citation>
    <scope>NUCLEOTIDE SEQUENCE [LARGE SCALE GENOMIC DNA]</scope>
    <source>
        <strain evidence="2 3">ATCC BAA-384</strain>
    </source>
</reference>
<name>A0A540V5F0_9BACL</name>
<dbReference type="RefSeq" id="WP_141601166.1">
    <property type="nucleotide sequence ID" value="NZ_JARMSB010000008.1"/>
</dbReference>
<evidence type="ECO:0000259" key="1">
    <source>
        <dbReference type="Pfam" id="PF09823"/>
    </source>
</evidence>
<dbReference type="InterPro" id="IPR018633">
    <property type="entry name" value="DUF2357"/>
</dbReference>
<gene>
    <name evidence="2" type="ORF">FKZ59_02555</name>
</gene>
<evidence type="ECO:0000313" key="2">
    <source>
        <dbReference type="EMBL" id="TQE91990.1"/>
    </source>
</evidence>
<dbReference type="Proteomes" id="UP000315753">
    <property type="component" value="Unassembled WGS sequence"/>
</dbReference>
<accession>A0A540V5F0</accession>
<sequence>MIPTKTRYIKITLERLKSRIENLLEVIQKPKFDIEPDQEVIKLLNKMKNQVLKKLKTPFWQNIGRLDRPVMSMVLQMDGGTRCGPLLQTQSRL</sequence>
<keyword evidence="3" id="KW-1185">Reference proteome</keyword>
<proteinExistence type="predicted"/>
<feature type="domain" description="DUF2357" evidence="1">
    <location>
        <begin position="7"/>
        <end position="80"/>
    </location>
</feature>
<dbReference type="EMBL" id="VIGD01000002">
    <property type="protein sequence ID" value="TQE91990.1"/>
    <property type="molecule type" value="Genomic_DNA"/>
</dbReference>
<protein>
    <submittedName>
        <fullName evidence="2">DUF2357 domain-containing protein</fullName>
    </submittedName>
</protein>